<dbReference type="GO" id="GO:0005524">
    <property type="term" value="F:ATP binding"/>
    <property type="evidence" value="ECO:0007669"/>
    <property type="project" value="UniProtKB-KW"/>
</dbReference>
<keyword evidence="1" id="KW-0723">Serine/threonine-protein kinase</keyword>
<accession>A0AAD7FA20</accession>
<dbReference type="Gene3D" id="3.30.200.20">
    <property type="entry name" value="Phosphorylase Kinase, domain 1"/>
    <property type="match status" value="1"/>
</dbReference>
<dbReference type="Pfam" id="PF00069">
    <property type="entry name" value="Pkinase"/>
    <property type="match status" value="1"/>
</dbReference>
<dbReference type="AlphaFoldDB" id="A0AAD7FA20"/>
<evidence type="ECO:0000313" key="8">
    <source>
        <dbReference type="EMBL" id="KAJ7607466.1"/>
    </source>
</evidence>
<keyword evidence="4 8" id="KW-0418">Kinase</keyword>
<keyword evidence="2" id="KW-0808">Transferase</keyword>
<comment type="caution">
    <text evidence="8">The sequence shown here is derived from an EMBL/GenBank/DDBJ whole genome shotgun (WGS) entry which is preliminary data.</text>
</comment>
<dbReference type="SMART" id="SM00220">
    <property type="entry name" value="S_TKc"/>
    <property type="match status" value="1"/>
</dbReference>
<evidence type="ECO:0000259" key="7">
    <source>
        <dbReference type="PROSITE" id="PS50011"/>
    </source>
</evidence>
<organism evidence="8 9">
    <name type="scientific">Roridomyces roridus</name>
    <dbReference type="NCBI Taxonomy" id="1738132"/>
    <lineage>
        <taxon>Eukaryota</taxon>
        <taxon>Fungi</taxon>
        <taxon>Dikarya</taxon>
        <taxon>Basidiomycota</taxon>
        <taxon>Agaricomycotina</taxon>
        <taxon>Agaricomycetes</taxon>
        <taxon>Agaricomycetidae</taxon>
        <taxon>Agaricales</taxon>
        <taxon>Marasmiineae</taxon>
        <taxon>Mycenaceae</taxon>
        <taxon>Roridomyces</taxon>
    </lineage>
</organism>
<keyword evidence="5" id="KW-0067">ATP-binding</keyword>
<feature type="domain" description="Protein kinase" evidence="7">
    <location>
        <begin position="1"/>
        <end position="258"/>
    </location>
</feature>
<dbReference type="EMBL" id="JARKIF010000049">
    <property type="protein sequence ID" value="KAJ7607466.1"/>
    <property type="molecule type" value="Genomic_DNA"/>
</dbReference>
<dbReference type="PROSITE" id="PS00108">
    <property type="entry name" value="PROTEIN_KINASE_ST"/>
    <property type="match status" value="1"/>
</dbReference>
<dbReference type="InterPro" id="IPR011009">
    <property type="entry name" value="Kinase-like_dom_sf"/>
</dbReference>
<evidence type="ECO:0000256" key="5">
    <source>
        <dbReference type="ARBA" id="ARBA00022840"/>
    </source>
</evidence>
<feature type="region of interest" description="Disordered" evidence="6">
    <location>
        <begin position="364"/>
        <end position="386"/>
    </location>
</feature>
<proteinExistence type="predicted"/>
<evidence type="ECO:0000256" key="2">
    <source>
        <dbReference type="ARBA" id="ARBA00022679"/>
    </source>
</evidence>
<evidence type="ECO:0000256" key="1">
    <source>
        <dbReference type="ARBA" id="ARBA00022527"/>
    </source>
</evidence>
<dbReference type="PANTHER" id="PTHR24351">
    <property type="entry name" value="RIBOSOMAL PROTEIN S6 KINASE"/>
    <property type="match status" value="1"/>
</dbReference>
<keyword evidence="9" id="KW-1185">Reference proteome</keyword>
<sequence length="435" mass="47795">MVPHTAGTAVNEQQIHSQLGGLINAPRTLLPLFASWQDEQKSYLLTEWCAGQDLMTILGAGHRLTPEHAKLYAAQLVTAIETLHRAGIAHCDLKPSNVFLTKNGNIVLGDYGRAKSFAAPPAMFGGDEPEYVSFDVDPNATSGSFFQPTEECLQGHSTDRCGTPYWSSPAQHAGLPYSFDADIWSLGLLVHRMTTGRMPFGNRAKNVVEIKAAYAMEDIEFREADGLDENTKDLIRQLLRKDGDDRPHILQVKEHPYFNEVDWAAVAHHEAPVPWVPAKPYVPTTVRPKLLPPGGPCAFDGHVREFYYVSSKLSAPPPGPVKRGVKKVKCKVGMLPSSTLGVVIQGCGLISRLFGLLKTFGSAGQERGDNEKTGKTQWNEDGDEDDDLSKIDLHVGHVQSSSGSGPSLGERIGEFLRRRLHSRVKSVDLRKIEMD</sequence>
<dbReference type="InterPro" id="IPR008271">
    <property type="entry name" value="Ser/Thr_kinase_AS"/>
</dbReference>
<reference evidence="8" key="1">
    <citation type="submission" date="2023-03" db="EMBL/GenBank/DDBJ databases">
        <title>Massive genome expansion in bonnet fungi (Mycena s.s.) driven by repeated elements and novel gene families across ecological guilds.</title>
        <authorList>
            <consortium name="Lawrence Berkeley National Laboratory"/>
            <person name="Harder C.B."/>
            <person name="Miyauchi S."/>
            <person name="Viragh M."/>
            <person name="Kuo A."/>
            <person name="Thoen E."/>
            <person name="Andreopoulos B."/>
            <person name="Lu D."/>
            <person name="Skrede I."/>
            <person name="Drula E."/>
            <person name="Henrissat B."/>
            <person name="Morin E."/>
            <person name="Kohler A."/>
            <person name="Barry K."/>
            <person name="LaButti K."/>
            <person name="Morin E."/>
            <person name="Salamov A."/>
            <person name="Lipzen A."/>
            <person name="Mereny Z."/>
            <person name="Hegedus B."/>
            <person name="Baldrian P."/>
            <person name="Stursova M."/>
            <person name="Weitz H."/>
            <person name="Taylor A."/>
            <person name="Grigoriev I.V."/>
            <person name="Nagy L.G."/>
            <person name="Martin F."/>
            <person name="Kauserud H."/>
        </authorList>
    </citation>
    <scope>NUCLEOTIDE SEQUENCE</scope>
    <source>
        <strain evidence="8">9284</strain>
    </source>
</reference>
<dbReference type="PROSITE" id="PS50011">
    <property type="entry name" value="PROTEIN_KINASE_DOM"/>
    <property type="match status" value="1"/>
</dbReference>
<dbReference type="InterPro" id="IPR000719">
    <property type="entry name" value="Prot_kinase_dom"/>
</dbReference>
<dbReference type="Gene3D" id="1.10.510.10">
    <property type="entry name" value="Transferase(Phosphotransferase) domain 1"/>
    <property type="match status" value="1"/>
</dbReference>
<dbReference type="SUPFAM" id="SSF56112">
    <property type="entry name" value="Protein kinase-like (PK-like)"/>
    <property type="match status" value="1"/>
</dbReference>
<evidence type="ECO:0000256" key="4">
    <source>
        <dbReference type="ARBA" id="ARBA00022777"/>
    </source>
</evidence>
<evidence type="ECO:0000313" key="9">
    <source>
        <dbReference type="Proteomes" id="UP001221142"/>
    </source>
</evidence>
<evidence type="ECO:0000256" key="6">
    <source>
        <dbReference type="SAM" id="MobiDB-lite"/>
    </source>
</evidence>
<evidence type="ECO:0000256" key="3">
    <source>
        <dbReference type="ARBA" id="ARBA00022741"/>
    </source>
</evidence>
<protein>
    <submittedName>
        <fullName evidence="8">Kinase-like domain-containing protein</fullName>
    </submittedName>
</protein>
<gene>
    <name evidence="8" type="ORF">FB45DRAFT_846642</name>
</gene>
<keyword evidence="3" id="KW-0547">Nucleotide-binding</keyword>
<dbReference type="Proteomes" id="UP001221142">
    <property type="component" value="Unassembled WGS sequence"/>
</dbReference>
<name>A0AAD7FA20_9AGAR</name>
<dbReference type="GO" id="GO:0004674">
    <property type="term" value="F:protein serine/threonine kinase activity"/>
    <property type="evidence" value="ECO:0007669"/>
    <property type="project" value="UniProtKB-KW"/>
</dbReference>